<dbReference type="PROSITE" id="PS51257">
    <property type="entry name" value="PROKAR_LIPOPROTEIN"/>
    <property type="match status" value="1"/>
</dbReference>
<dbReference type="GO" id="GO:0007155">
    <property type="term" value="P:cell adhesion"/>
    <property type="evidence" value="ECO:0007669"/>
    <property type="project" value="InterPro"/>
</dbReference>
<evidence type="ECO:0000256" key="1">
    <source>
        <dbReference type="SAM" id="SignalP"/>
    </source>
</evidence>
<dbReference type="OMA" id="NTRNMRI"/>
<comment type="caution">
    <text evidence="3">The sequence shown here is derived from an EMBL/GenBank/DDBJ whole genome shotgun (WGS) entry which is preliminary data.</text>
</comment>
<feature type="chain" id="PRO_5035730004" description="H-type lectin domain-containing protein" evidence="1">
    <location>
        <begin position="17"/>
        <end position="422"/>
    </location>
</feature>
<sequence length="422" mass="48314">MAKFTLLVTILSFGSCYIYYDTGILQDFDYIAYSSFNCKNGYSKIATTTFSNQFEQIPQIFFTNEYFDQEIAELGFKLAITSITKTSFTLEISCNLNRVYTLKLKWFAIDDQRIQVLSNFNMENPDDKTFQIKNPNAQTGFVVITSIRYTGKIDFLLSISKITTNSVTVSITKEAGKFTNLKQIGYFVVVGVEEAFINLGLKTTTGGFSSGALAIQPNRWFAIALQGLNYPNVNNLRIKSIYSNTATTISYTWQTWDQTETPNSHSQIWIAYQFTKIFKPLECFTIRTSRKQVKNLTIPPTFYLEFVQSNQIYTSNGNYVYYVDKSNAPFKLGIQIKCENGKKIKAEFNKCNSCSSQKTHSFSYNCFTQMNYVGFFPVFQQAFPQYNHLKINMQSSSLEIINVVYDQAVTEKTIVNIQILNQ</sequence>
<feature type="domain" description="H-type lectin" evidence="2">
    <location>
        <begin position="47"/>
        <end position="109"/>
    </location>
</feature>
<name>A0A8S1V4Y9_PAROT</name>
<dbReference type="EMBL" id="CAJJDP010000058">
    <property type="protein sequence ID" value="CAD8171824.1"/>
    <property type="molecule type" value="Genomic_DNA"/>
</dbReference>
<evidence type="ECO:0000313" key="3">
    <source>
        <dbReference type="EMBL" id="CAD8171824.1"/>
    </source>
</evidence>
<dbReference type="AlphaFoldDB" id="A0A8S1V4Y9"/>
<proteinExistence type="predicted"/>
<gene>
    <name evidence="3" type="ORF">POCTA_138.1.T0590047</name>
</gene>
<keyword evidence="1" id="KW-0732">Signal</keyword>
<organism evidence="3 4">
    <name type="scientific">Paramecium octaurelia</name>
    <dbReference type="NCBI Taxonomy" id="43137"/>
    <lineage>
        <taxon>Eukaryota</taxon>
        <taxon>Sar</taxon>
        <taxon>Alveolata</taxon>
        <taxon>Ciliophora</taxon>
        <taxon>Intramacronucleata</taxon>
        <taxon>Oligohymenophorea</taxon>
        <taxon>Peniculida</taxon>
        <taxon>Parameciidae</taxon>
        <taxon>Paramecium</taxon>
    </lineage>
</organism>
<dbReference type="InterPro" id="IPR019019">
    <property type="entry name" value="H-type_lectin_domain"/>
</dbReference>
<keyword evidence="4" id="KW-1185">Reference proteome</keyword>
<feature type="signal peptide" evidence="1">
    <location>
        <begin position="1"/>
        <end position="16"/>
    </location>
</feature>
<protein>
    <recommendedName>
        <fullName evidence="2">H-type lectin domain-containing protein</fullName>
    </recommendedName>
</protein>
<dbReference type="Pfam" id="PF09458">
    <property type="entry name" value="H_lectin"/>
    <property type="match status" value="1"/>
</dbReference>
<dbReference type="OrthoDB" id="300512at2759"/>
<reference evidence="3" key="1">
    <citation type="submission" date="2021-01" db="EMBL/GenBank/DDBJ databases">
        <authorList>
            <consortium name="Genoscope - CEA"/>
            <person name="William W."/>
        </authorList>
    </citation>
    <scope>NUCLEOTIDE SEQUENCE</scope>
</reference>
<dbReference type="GO" id="GO:0030246">
    <property type="term" value="F:carbohydrate binding"/>
    <property type="evidence" value="ECO:0007669"/>
    <property type="project" value="InterPro"/>
</dbReference>
<dbReference type="Proteomes" id="UP000683925">
    <property type="component" value="Unassembled WGS sequence"/>
</dbReference>
<evidence type="ECO:0000313" key="4">
    <source>
        <dbReference type="Proteomes" id="UP000683925"/>
    </source>
</evidence>
<accession>A0A8S1V4Y9</accession>
<evidence type="ECO:0000259" key="2">
    <source>
        <dbReference type="Pfam" id="PF09458"/>
    </source>
</evidence>